<keyword evidence="1" id="KW-0812">Transmembrane</keyword>
<accession>A0A7J7KCP7</accession>
<evidence type="ECO:0000313" key="2">
    <source>
        <dbReference type="EMBL" id="KAF6035714.1"/>
    </source>
</evidence>
<organism evidence="2 3">
    <name type="scientific">Bugula neritina</name>
    <name type="common">Brown bryozoan</name>
    <name type="synonym">Sertularia neritina</name>
    <dbReference type="NCBI Taxonomy" id="10212"/>
    <lineage>
        <taxon>Eukaryota</taxon>
        <taxon>Metazoa</taxon>
        <taxon>Spiralia</taxon>
        <taxon>Lophotrochozoa</taxon>
        <taxon>Bryozoa</taxon>
        <taxon>Gymnolaemata</taxon>
        <taxon>Cheilostomatida</taxon>
        <taxon>Flustrina</taxon>
        <taxon>Buguloidea</taxon>
        <taxon>Bugulidae</taxon>
        <taxon>Bugula</taxon>
    </lineage>
</organism>
<dbReference type="AlphaFoldDB" id="A0A7J7KCP7"/>
<dbReference type="Proteomes" id="UP000593567">
    <property type="component" value="Unassembled WGS sequence"/>
</dbReference>
<dbReference type="EMBL" id="VXIV02000841">
    <property type="protein sequence ID" value="KAF6035714.1"/>
    <property type="molecule type" value="Genomic_DNA"/>
</dbReference>
<feature type="transmembrane region" description="Helical" evidence="1">
    <location>
        <begin position="12"/>
        <end position="33"/>
    </location>
</feature>
<sequence>MSRPYGGAAGTHMFFGLLSIAAGISWICILYFYQPLFVDGKSILSGFSEWVSVVMSAKIICGFWIDSLCYQRNSYKAITCT</sequence>
<comment type="caution">
    <text evidence="2">The sequence shown here is derived from an EMBL/GenBank/DDBJ whole genome shotgun (WGS) entry which is preliminary data.</text>
</comment>
<evidence type="ECO:0000256" key="1">
    <source>
        <dbReference type="SAM" id="Phobius"/>
    </source>
</evidence>
<keyword evidence="1" id="KW-1133">Transmembrane helix</keyword>
<name>A0A7J7KCP7_BUGNE</name>
<proteinExistence type="predicted"/>
<gene>
    <name evidence="2" type="ORF">EB796_005979</name>
</gene>
<reference evidence="2" key="1">
    <citation type="submission" date="2020-06" db="EMBL/GenBank/DDBJ databases">
        <title>Draft genome of Bugula neritina, a colonial animal packing powerful symbionts and potential medicines.</title>
        <authorList>
            <person name="Rayko M."/>
        </authorList>
    </citation>
    <scope>NUCLEOTIDE SEQUENCE [LARGE SCALE GENOMIC DNA]</scope>
    <source>
        <strain evidence="2">Kwan_BN1</strain>
    </source>
</reference>
<keyword evidence="3" id="KW-1185">Reference proteome</keyword>
<protein>
    <submittedName>
        <fullName evidence="2">Uncharacterized protein</fullName>
    </submittedName>
</protein>
<keyword evidence="1" id="KW-0472">Membrane</keyword>
<evidence type="ECO:0000313" key="3">
    <source>
        <dbReference type="Proteomes" id="UP000593567"/>
    </source>
</evidence>